<accession>A0A5J4IWX6</accession>
<dbReference type="Gene3D" id="3.30.450.20">
    <property type="entry name" value="PAS domain"/>
    <property type="match status" value="1"/>
</dbReference>
<evidence type="ECO:0000256" key="4">
    <source>
        <dbReference type="ARBA" id="ARBA00022679"/>
    </source>
</evidence>
<dbReference type="PROSITE" id="PS50005">
    <property type="entry name" value="TPR"/>
    <property type="match status" value="2"/>
</dbReference>
<keyword evidence="13" id="KW-1185">Reference proteome</keyword>
<keyword evidence="9" id="KW-0472">Membrane</keyword>
<keyword evidence="7" id="KW-0067">ATP-binding</keyword>
<dbReference type="Pfam" id="PF13424">
    <property type="entry name" value="TPR_12"/>
    <property type="match status" value="1"/>
</dbReference>
<dbReference type="AlphaFoldDB" id="A0A5J4IWX6"/>
<dbReference type="PANTHER" id="PTHR41523">
    <property type="entry name" value="TWO-COMPONENT SYSTEM SENSOR PROTEIN"/>
    <property type="match status" value="1"/>
</dbReference>
<dbReference type="SMART" id="SM00028">
    <property type="entry name" value="TPR"/>
    <property type="match status" value="4"/>
</dbReference>
<dbReference type="EMBL" id="BKCG01000001">
    <property type="protein sequence ID" value="GER58350.1"/>
    <property type="molecule type" value="Genomic_DNA"/>
</dbReference>
<evidence type="ECO:0000256" key="5">
    <source>
        <dbReference type="ARBA" id="ARBA00022741"/>
    </source>
</evidence>
<keyword evidence="9" id="KW-1133">Transmembrane helix</keyword>
<evidence type="ECO:0000256" key="6">
    <source>
        <dbReference type="ARBA" id="ARBA00022777"/>
    </source>
</evidence>
<dbReference type="SUPFAM" id="SSF55874">
    <property type="entry name" value="ATPase domain of HSP90 chaperone/DNA topoisomerase II/histidine kinase"/>
    <property type="match status" value="1"/>
</dbReference>
<sequence>MAENDSAVIYNDLSFKISEKNKYTLGKAIALESKGLYHEIISGDYEKASNYYFQGIALAEENNLNYATSIYHSLGVMFHTSDNYDKAKEYYTIAYERALNESDLVLQKKCVTNLGTINSSQGNYDLAEKMLLESIKIPVREDINYSTYANLANLFKRKKEYSKALEMVEKAIIKHPDNYDSERNLIFLVEIKKALGDSTGIENALQRLLIEYPSIKSFRDKSLMARAISDSYKLKEDFKAALEYRDEYILLYEEVKSGQRDDTVFEMEAQYQNEKKQREIEKQQATKTLLLWIAGLVTILLAAVLFSYFKNKKKNGLLAKQKKMLEATIDEKNILLRETHHRVKNSFQMVSSLLFIQSETAQNKEAKLAIKEAQNRVRSMVLIHQKLYSKDQLVGIDSKEYIEDFTKDIIESHQFENTKIKYQINAEQLVLSIETITPIGLILNELITNVLKHAFKPVTAESFMQINLYTEQNKLILEVIDNGLGMPESIKDTSFGIELIDALSKKLKARLTHEKNIPKGTVAKVIMKRFEVL</sequence>
<evidence type="ECO:0000313" key="12">
    <source>
        <dbReference type="EMBL" id="GER58350.1"/>
    </source>
</evidence>
<evidence type="ECO:0000256" key="9">
    <source>
        <dbReference type="SAM" id="Phobius"/>
    </source>
</evidence>
<feature type="domain" description="Signal transduction histidine kinase subgroup 2 dimerisation and phosphoacceptor" evidence="11">
    <location>
        <begin position="338"/>
        <end position="412"/>
    </location>
</feature>
<evidence type="ECO:0000256" key="1">
    <source>
        <dbReference type="ARBA" id="ARBA00000085"/>
    </source>
</evidence>
<dbReference type="Pfam" id="PF02518">
    <property type="entry name" value="HATPase_c"/>
    <property type="match status" value="1"/>
</dbReference>
<dbReference type="PANTHER" id="PTHR41523:SF8">
    <property type="entry name" value="ETHYLENE RESPONSE SENSOR PROTEIN"/>
    <property type="match status" value="1"/>
</dbReference>
<feature type="transmembrane region" description="Helical" evidence="9">
    <location>
        <begin position="289"/>
        <end position="309"/>
    </location>
</feature>
<feature type="domain" description="Histidine kinase/HSP90-like ATPase" evidence="10">
    <location>
        <begin position="438"/>
        <end position="522"/>
    </location>
</feature>
<dbReference type="InterPro" id="IPR011990">
    <property type="entry name" value="TPR-like_helical_dom_sf"/>
</dbReference>
<evidence type="ECO:0000259" key="10">
    <source>
        <dbReference type="Pfam" id="PF02518"/>
    </source>
</evidence>
<reference evidence="12 13" key="1">
    <citation type="submission" date="2019-08" db="EMBL/GenBank/DDBJ databases">
        <title>Draft genome sequence of Ulvibacter marinus type strain NBRC 109484.</title>
        <authorList>
            <person name="Kawano K."/>
            <person name="Ushijima N."/>
            <person name="Kihara M."/>
            <person name="Itoh H."/>
        </authorList>
    </citation>
    <scope>NUCLEOTIDE SEQUENCE [LARGE SCALE GENOMIC DNA]</scope>
    <source>
        <strain evidence="12 13">NBRC 109484</strain>
    </source>
</reference>
<dbReference type="GO" id="GO:0005524">
    <property type="term" value="F:ATP binding"/>
    <property type="evidence" value="ECO:0007669"/>
    <property type="project" value="UniProtKB-KW"/>
</dbReference>
<dbReference type="InterPro" id="IPR003594">
    <property type="entry name" value="HATPase_dom"/>
</dbReference>
<evidence type="ECO:0000256" key="8">
    <source>
        <dbReference type="PROSITE-ProRule" id="PRU00339"/>
    </source>
</evidence>
<keyword evidence="4" id="KW-0808">Transferase</keyword>
<dbReference type="InterPro" id="IPR019734">
    <property type="entry name" value="TPR_rpt"/>
</dbReference>
<keyword evidence="6" id="KW-0418">Kinase</keyword>
<dbReference type="Proteomes" id="UP000326509">
    <property type="component" value="Unassembled WGS sequence"/>
</dbReference>
<proteinExistence type="predicted"/>
<evidence type="ECO:0000259" key="11">
    <source>
        <dbReference type="Pfam" id="PF07568"/>
    </source>
</evidence>
<feature type="repeat" description="TPR" evidence="8">
    <location>
        <begin position="68"/>
        <end position="101"/>
    </location>
</feature>
<protein>
    <recommendedName>
        <fullName evidence="2">histidine kinase</fullName>
        <ecNumber evidence="2">2.7.13.3</ecNumber>
    </recommendedName>
</protein>
<evidence type="ECO:0000313" key="13">
    <source>
        <dbReference type="Proteomes" id="UP000326509"/>
    </source>
</evidence>
<comment type="catalytic activity">
    <reaction evidence="1">
        <text>ATP + protein L-histidine = ADP + protein N-phospho-L-histidine.</text>
        <dbReference type="EC" id="2.7.13.3"/>
    </reaction>
</comment>
<comment type="caution">
    <text evidence="12">The sequence shown here is derived from an EMBL/GenBank/DDBJ whole genome shotgun (WGS) entry which is preliminary data.</text>
</comment>
<evidence type="ECO:0000256" key="3">
    <source>
        <dbReference type="ARBA" id="ARBA00022553"/>
    </source>
</evidence>
<dbReference type="InterPro" id="IPR011495">
    <property type="entry name" value="Sig_transdc_His_kin_sub2_dim/P"/>
</dbReference>
<feature type="repeat" description="TPR" evidence="8">
    <location>
        <begin position="145"/>
        <end position="178"/>
    </location>
</feature>
<dbReference type="GO" id="GO:0004673">
    <property type="term" value="F:protein histidine kinase activity"/>
    <property type="evidence" value="ECO:0007669"/>
    <property type="project" value="UniProtKB-EC"/>
</dbReference>
<keyword evidence="8" id="KW-0802">TPR repeat</keyword>
<keyword evidence="3" id="KW-0597">Phosphoprotein</keyword>
<dbReference type="Gene3D" id="3.30.565.10">
    <property type="entry name" value="Histidine kinase-like ATPase, C-terminal domain"/>
    <property type="match status" value="1"/>
</dbReference>
<evidence type="ECO:0000256" key="7">
    <source>
        <dbReference type="ARBA" id="ARBA00022840"/>
    </source>
</evidence>
<dbReference type="SUPFAM" id="SSF48452">
    <property type="entry name" value="TPR-like"/>
    <property type="match status" value="1"/>
</dbReference>
<dbReference type="Gene3D" id="1.25.40.10">
    <property type="entry name" value="Tetratricopeptide repeat domain"/>
    <property type="match status" value="2"/>
</dbReference>
<dbReference type="Pfam" id="PF07568">
    <property type="entry name" value="HisKA_2"/>
    <property type="match status" value="1"/>
</dbReference>
<name>A0A5J4IWX6_9FLAO</name>
<keyword evidence="9" id="KW-0812">Transmembrane</keyword>
<keyword evidence="5" id="KW-0547">Nucleotide-binding</keyword>
<organism evidence="12 13">
    <name type="scientific">Patiriisocius marinus</name>
    <dbReference type="NCBI Taxonomy" id="1397112"/>
    <lineage>
        <taxon>Bacteria</taxon>
        <taxon>Pseudomonadati</taxon>
        <taxon>Bacteroidota</taxon>
        <taxon>Flavobacteriia</taxon>
        <taxon>Flavobacteriales</taxon>
        <taxon>Flavobacteriaceae</taxon>
        <taxon>Patiriisocius</taxon>
    </lineage>
</organism>
<evidence type="ECO:0000256" key="2">
    <source>
        <dbReference type="ARBA" id="ARBA00012438"/>
    </source>
</evidence>
<dbReference type="EC" id="2.7.13.3" evidence="2"/>
<gene>
    <name evidence="12" type="ORF">ULMA_04580</name>
</gene>
<dbReference type="InterPro" id="IPR036890">
    <property type="entry name" value="HATPase_C_sf"/>
</dbReference>